<reference evidence="5 8" key="2">
    <citation type="submission" date="2019-08" db="EMBL/GenBank/DDBJ databases">
        <title>The genome sequence of a newly discovered highly antifungal drug resistant Aspergillus species, Aspergillus tanneri NIH 1004.</title>
        <authorList>
            <person name="Mounaud S."/>
            <person name="Singh I."/>
            <person name="Joardar V."/>
            <person name="Pakala S."/>
            <person name="Pakala S."/>
            <person name="Venepally P."/>
            <person name="Chung J.K."/>
            <person name="Losada L."/>
            <person name="Nierman W.C."/>
        </authorList>
    </citation>
    <scope>NUCLEOTIDE SEQUENCE [LARGE SCALE GENOMIC DNA]</scope>
    <source>
        <strain evidence="5 8">NIH1004</strain>
    </source>
</reference>
<comment type="caution">
    <text evidence="6">The sequence shown here is derived from an EMBL/GenBank/DDBJ whole genome shotgun (WGS) entry which is preliminary data.</text>
</comment>
<evidence type="ECO:0000259" key="4">
    <source>
        <dbReference type="PROSITE" id="PS51767"/>
    </source>
</evidence>
<comment type="similarity">
    <text evidence="1">Belongs to the peptidase A1 family.</text>
</comment>
<dbReference type="EMBL" id="QUQM01000009">
    <property type="protein sequence ID" value="KAA8641533.1"/>
    <property type="molecule type" value="Genomic_DNA"/>
</dbReference>
<keyword evidence="7" id="KW-1185">Reference proteome</keyword>
<dbReference type="InterPro" id="IPR001969">
    <property type="entry name" value="Aspartic_peptidase_AS"/>
</dbReference>
<feature type="domain" description="Peptidase A1" evidence="4">
    <location>
        <begin position="1"/>
        <end position="287"/>
    </location>
</feature>
<dbReference type="OrthoDB" id="771136at2759"/>
<protein>
    <recommendedName>
        <fullName evidence="4">Peptidase A1 domain-containing protein</fullName>
    </recommendedName>
</protein>
<evidence type="ECO:0000313" key="8">
    <source>
        <dbReference type="Proteomes" id="UP000324241"/>
    </source>
</evidence>
<dbReference type="GO" id="GO:0006508">
    <property type="term" value="P:proteolysis"/>
    <property type="evidence" value="ECO:0007669"/>
    <property type="project" value="InterPro"/>
</dbReference>
<evidence type="ECO:0000313" key="7">
    <source>
        <dbReference type="Proteomes" id="UP000308092"/>
    </source>
</evidence>
<name>A0A4V3UMQ5_9EURO</name>
<dbReference type="PANTHER" id="PTHR47966:SF1">
    <property type="entry name" value="ASPARTYL PROTEINASE"/>
    <property type="match status" value="1"/>
</dbReference>
<dbReference type="Proteomes" id="UP000324241">
    <property type="component" value="Unassembled WGS sequence"/>
</dbReference>
<dbReference type="PANTHER" id="PTHR47966">
    <property type="entry name" value="BETA-SITE APP-CLEAVING ENZYME, ISOFORM A-RELATED"/>
    <property type="match status" value="1"/>
</dbReference>
<reference evidence="6 7" key="1">
    <citation type="submission" date="2019-03" db="EMBL/GenBank/DDBJ databases">
        <title>The genome sequence of a newly discovered highly antifungal drug resistant Aspergillus species, Aspergillus tanneri NIH 1004.</title>
        <authorList>
            <person name="Mounaud S."/>
            <person name="Singh I."/>
            <person name="Joardar V."/>
            <person name="Pakala S."/>
            <person name="Pakala S."/>
            <person name="Venepally P."/>
            <person name="Hoover J."/>
            <person name="Nierman W."/>
            <person name="Chung J."/>
            <person name="Losada L."/>
        </authorList>
    </citation>
    <scope>NUCLEOTIDE SEQUENCE [LARGE SCALE GENOMIC DNA]</scope>
    <source>
        <strain evidence="6 7">NIH1004</strain>
    </source>
</reference>
<dbReference type="AlphaFoldDB" id="A0A4V3UMQ5"/>
<dbReference type="InterPro" id="IPR001461">
    <property type="entry name" value="Aspartic_peptidase_A1"/>
</dbReference>
<gene>
    <name evidence="5" type="ORF">ATNIH1004_011669</name>
    <name evidence="6" type="ORF">EYZ11_012380</name>
</gene>
<evidence type="ECO:0000256" key="1">
    <source>
        <dbReference type="ARBA" id="ARBA00007447"/>
    </source>
</evidence>
<dbReference type="STRING" id="1220188.A0A4V3UMQ5"/>
<organism evidence="6 7">
    <name type="scientific">Aspergillus tanneri</name>
    <dbReference type="NCBI Taxonomy" id="1220188"/>
    <lineage>
        <taxon>Eukaryota</taxon>
        <taxon>Fungi</taxon>
        <taxon>Dikarya</taxon>
        <taxon>Ascomycota</taxon>
        <taxon>Pezizomycotina</taxon>
        <taxon>Eurotiomycetes</taxon>
        <taxon>Eurotiomycetidae</taxon>
        <taxon>Eurotiales</taxon>
        <taxon>Aspergillaceae</taxon>
        <taxon>Aspergillus</taxon>
        <taxon>Aspergillus subgen. Circumdati</taxon>
    </lineage>
</organism>
<accession>A0A4V3UMQ5</accession>
<evidence type="ECO:0000256" key="3">
    <source>
        <dbReference type="ARBA" id="ARBA00022801"/>
    </source>
</evidence>
<dbReference type="InterPro" id="IPR033121">
    <property type="entry name" value="PEPTIDASE_A1"/>
</dbReference>
<dbReference type="VEuPathDB" id="FungiDB:EYZ11_012380"/>
<dbReference type="GeneID" id="54334370"/>
<dbReference type="InterPro" id="IPR021109">
    <property type="entry name" value="Peptidase_aspartic_dom_sf"/>
</dbReference>
<proteinExistence type="inferred from homology"/>
<evidence type="ECO:0000256" key="2">
    <source>
        <dbReference type="ARBA" id="ARBA00022750"/>
    </source>
</evidence>
<dbReference type="GO" id="GO:0004190">
    <property type="term" value="F:aspartic-type endopeptidase activity"/>
    <property type="evidence" value="ECO:0007669"/>
    <property type="project" value="UniProtKB-KW"/>
</dbReference>
<dbReference type="PROSITE" id="PS51767">
    <property type="entry name" value="PEPTIDASE_A1"/>
    <property type="match status" value="1"/>
</dbReference>
<sequence length="295" mass="32914">MALFFAIPRLIRHGRNTYDPTANVLSSSLNTGVNYGDGLVVGFDRVYLDKLKLGDTTQGDQMVFRASSIVGQSGIARSILMEGIFALKPRYDADSNCHTVWAKLATDLPEPVFVANLRFNDRGKYVFGKIPYEKKDVKFWEDDIEKDFWRLPVTSYSIGGIENGREEAAKKTDFKAIVDTGASSLHLPSDIVQNYYAKVPGHIQQSGQHLVPSGQVLPDLVLYIGEESYPVRIPGKFLQPQRPVNELFCLGRLEESTNPHGHILGHQFFFAQNVIFKGIDVLSVGLVKKGAEECY</sequence>
<dbReference type="PROSITE" id="PS00141">
    <property type="entry name" value="ASP_PROTEASE"/>
    <property type="match status" value="1"/>
</dbReference>
<evidence type="ECO:0000313" key="5">
    <source>
        <dbReference type="EMBL" id="KAA8641533.1"/>
    </source>
</evidence>
<dbReference type="EMBL" id="SOSA01000917">
    <property type="protein sequence ID" value="THC88174.1"/>
    <property type="molecule type" value="Genomic_DNA"/>
</dbReference>
<evidence type="ECO:0000313" key="6">
    <source>
        <dbReference type="EMBL" id="THC88174.1"/>
    </source>
</evidence>
<keyword evidence="3" id="KW-0378">Hydrolase</keyword>
<dbReference type="RefSeq" id="XP_033420895.1">
    <property type="nucleotide sequence ID" value="XM_033576231.1"/>
</dbReference>
<dbReference type="Pfam" id="PF00026">
    <property type="entry name" value="Asp"/>
    <property type="match status" value="1"/>
</dbReference>
<dbReference type="Proteomes" id="UP000308092">
    <property type="component" value="Unassembled WGS sequence"/>
</dbReference>
<keyword evidence="2" id="KW-0064">Aspartyl protease</keyword>
<dbReference type="SUPFAM" id="SSF50630">
    <property type="entry name" value="Acid proteases"/>
    <property type="match status" value="1"/>
</dbReference>
<dbReference type="Gene3D" id="2.40.70.10">
    <property type="entry name" value="Acid Proteases"/>
    <property type="match status" value="1"/>
</dbReference>
<keyword evidence="2" id="KW-0645">Protease</keyword>